<dbReference type="Gene3D" id="3.40.50.2020">
    <property type="match status" value="1"/>
</dbReference>
<evidence type="ECO:0000313" key="2">
    <source>
        <dbReference type="EMBL" id="MDR6969143.1"/>
    </source>
</evidence>
<dbReference type="RefSeq" id="WP_310027903.1">
    <property type="nucleotide sequence ID" value="NZ_JAVDVI010000016.1"/>
</dbReference>
<reference evidence="2 3" key="1">
    <citation type="submission" date="2023-07" db="EMBL/GenBank/DDBJ databases">
        <title>Sorghum-associated microbial communities from plants grown in Nebraska, USA.</title>
        <authorList>
            <person name="Schachtman D."/>
        </authorList>
    </citation>
    <scope>NUCLEOTIDE SEQUENCE [LARGE SCALE GENOMIC DNA]</scope>
    <source>
        <strain evidence="2 3">3773</strain>
    </source>
</reference>
<dbReference type="PANTHER" id="PTHR47505:SF1">
    <property type="entry name" value="DNA UTILIZATION PROTEIN YHGH"/>
    <property type="match status" value="1"/>
</dbReference>
<evidence type="ECO:0000256" key="1">
    <source>
        <dbReference type="ARBA" id="ARBA00008007"/>
    </source>
</evidence>
<comment type="caution">
    <text evidence="2">The sequence shown here is derived from an EMBL/GenBank/DDBJ whole genome shotgun (WGS) entry which is preliminary data.</text>
</comment>
<dbReference type="InterPro" id="IPR000836">
    <property type="entry name" value="PRTase_dom"/>
</dbReference>
<organism evidence="2 3">
    <name type="scientific">Flavobacterium arsenatis</name>
    <dbReference type="NCBI Taxonomy" id="1484332"/>
    <lineage>
        <taxon>Bacteria</taxon>
        <taxon>Pseudomonadati</taxon>
        <taxon>Bacteroidota</taxon>
        <taxon>Flavobacteriia</taxon>
        <taxon>Flavobacteriales</taxon>
        <taxon>Flavobacteriaceae</taxon>
        <taxon>Flavobacterium</taxon>
    </lineage>
</organism>
<dbReference type="EMBL" id="JAVDVI010000016">
    <property type="protein sequence ID" value="MDR6969143.1"/>
    <property type="molecule type" value="Genomic_DNA"/>
</dbReference>
<protein>
    <submittedName>
        <fullName evidence="2">ComF family protein</fullName>
    </submittedName>
</protein>
<dbReference type="InterPro" id="IPR051910">
    <property type="entry name" value="ComF/GntX_DNA_util-trans"/>
</dbReference>
<name>A0ABU1TTE7_9FLAO</name>
<dbReference type="Proteomes" id="UP001255185">
    <property type="component" value="Unassembled WGS sequence"/>
</dbReference>
<dbReference type="PANTHER" id="PTHR47505">
    <property type="entry name" value="DNA UTILIZATION PROTEIN YHGH"/>
    <property type="match status" value="1"/>
</dbReference>
<comment type="similarity">
    <text evidence="1">Belongs to the ComF/GntX family.</text>
</comment>
<gene>
    <name evidence="2" type="ORF">J2X31_003170</name>
</gene>
<evidence type="ECO:0000313" key="3">
    <source>
        <dbReference type="Proteomes" id="UP001255185"/>
    </source>
</evidence>
<keyword evidence="3" id="KW-1185">Reference proteome</keyword>
<dbReference type="CDD" id="cd06223">
    <property type="entry name" value="PRTases_typeI"/>
    <property type="match status" value="1"/>
</dbReference>
<sequence length="227" mass="25761">MLEALTNLFFPKACVGCDAFLLTNEIVICAKCRHEIPLTTHHLNPENEVTKQFYGRMKIEYGSSFMYFHKKGMVQEIIHGLKYHGHEEIGTLIGNWYADDLKKIEILKTVDEIIPVPLHPRKLKERGFNQVTTFGKSLSENLAIAYDENLLHRNIYSKTQTFKNLIGRTDNAEAIFDVTFNENHHNKHFLLVDDVLTSGATLEACGKAILKIPGAKLSVVTMAYSHS</sequence>
<accession>A0ABU1TTE7</accession>
<proteinExistence type="inferred from homology"/>
<dbReference type="SUPFAM" id="SSF53271">
    <property type="entry name" value="PRTase-like"/>
    <property type="match status" value="1"/>
</dbReference>
<dbReference type="InterPro" id="IPR029057">
    <property type="entry name" value="PRTase-like"/>
</dbReference>